<dbReference type="FunFam" id="3.30.70.360:FF:000004">
    <property type="entry name" value="Peptidase M20 domain-containing protein 2"/>
    <property type="match status" value="1"/>
</dbReference>
<protein>
    <recommendedName>
        <fullName evidence="2">Peptidase M20 domain-containing protein 2</fullName>
    </recommendedName>
</protein>
<dbReference type="EMBL" id="KL198049">
    <property type="protein sequence ID" value="KDQ12657.1"/>
    <property type="molecule type" value="Genomic_DNA"/>
</dbReference>
<dbReference type="SUPFAM" id="SSF55031">
    <property type="entry name" value="Bacterial exopeptidase dimerisation domain"/>
    <property type="match status" value="1"/>
</dbReference>
<evidence type="ECO:0000313" key="4">
    <source>
        <dbReference type="EMBL" id="KDQ12657.1"/>
    </source>
</evidence>
<dbReference type="Pfam" id="PF01546">
    <property type="entry name" value="Peptidase_M20"/>
    <property type="match status" value="1"/>
</dbReference>
<dbReference type="InterPro" id="IPR052030">
    <property type="entry name" value="Peptidase_M20/M20A_hydrolases"/>
</dbReference>
<dbReference type="PANTHER" id="PTHR30575">
    <property type="entry name" value="PEPTIDASE M20"/>
    <property type="match status" value="1"/>
</dbReference>
<name>A0A067ML87_BOTB1</name>
<dbReference type="InterPro" id="IPR011650">
    <property type="entry name" value="Peptidase_M20_dimer"/>
</dbReference>
<dbReference type="Gene3D" id="3.40.630.10">
    <property type="entry name" value="Zn peptidases"/>
    <property type="match status" value="1"/>
</dbReference>
<gene>
    <name evidence="4" type="ORF">BOTBODRAFT_56682</name>
</gene>
<evidence type="ECO:0000256" key="1">
    <source>
        <dbReference type="ARBA" id="ARBA00006247"/>
    </source>
</evidence>
<dbReference type="PIRSF" id="PIRSF037226">
    <property type="entry name" value="Amidohydrolase_ACY1L2_prd"/>
    <property type="match status" value="1"/>
</dbReference>
<reference evidence="5" key="1">
    <citation type="journal article" date="2014" name="Proc. Natl. Acad. Sci. U.S.A.">
        <title>Extensive sampling of basidiomycete genomes demonstrates inadequacy of the white-rot/brown-rot paradigm for wood decay fungi.</title>
        <authorList>
            <person name="Riley R."/>
            <person name="Salamov A.A."/>
            <person name="Brown D.W."/>
            <person name="Nagy L.G."/>
            <person name="Floudas D."/>
            <person name="Held B.W."/>
            <person name="Levasseur A."/>
            <person name="Lombard V."/>
            <person name="Morin E."/>
            <person name="Otillar R."/>
            <person name="Lindquist E.A."/>
            <person name="Sun H."/>
            <person name="LaButti K.M."/>
            <person name="Schmutz J."/>
            <person name="Jabbour D."/>
            <person name="Luo H."/>
            <person name="Baker S.E."/>
            <person name="Pisabarro A.G."/>
            <person name="Walton J.D."/>
            <person name="Blanchette R.A."/>
            <person name="Henrissat B."/>
            <person name="Martin F."/>
            <person name="Cullen D."/>
            <person name="Hibbett D.S."/>
            <person name="Grigoriev I.V."/>
        </authorList>
    </citation>
    <scope>NUCLEOTIDE SEQUENCE [LARGE SCALE GENOMIC DNA]</scope>
    <source>
        <strain evidence="5">FD-172 SS1</strain>
    </source>
</reference>
<dbReference type="OrthoDB" id="6119954at2759"/>
<organism evidence="4 5">
    <name type="scientific">Botryobasidium botryosum (strain FD-172 SS1)</name>
    <dbReference type="NCBI Taxonomy" id="930990"/>
    <lineage>
        <taxon>Eukaryota</taxon>
        <taxon>Fungi</taxon>
        <taxon>Dikarya</taxon>
        <taxon>Basidiomycota</taxon>
        <taxon>Agaricomycotina</taxon>
        <taxon>Agaricomycetes</taxon>
        <taxon>Cantharellales</taxon>
        <taxon>Botryobasidiaceae</taxon>
        <taxon>Botryobasidium</taxon>
    </lineage>
</organism>
<evidence type="ECO:0000313" key="5">
    <source>
        <dbReference type="Proteomes" id="UP000027195"/>
    </source>
</evidence>
<dbReference type="InParanoid" id="A0A067ML87"/>
<accession>A0A067ML87</accession>
<dbReference type="Proteomes" id="UP000027195">
    <property type="component" value="Unassembled WGS sequence"/>
</dbReference>
<dbReference type="Gene3D" id="3.30.70.360">
    <property type="match status" value="1"/>
</dbReference>
<dbReference type="STRING" id="930990.A0A067ML87"/>
<dbReference type="HOGENOM" id="CLU_031812_1_1_1"/>
<proteinExistence type="inferred from homology"/>
<evidence type="ECO:0000256" key="2">
    <source>
        <dbReference type="PIRNR" id="PIRNR037226"/>
    </source>
</evidence>
<dbReference type="Pfam" id="PF07687">
    <property type="entry name" value="M20_dimer"/>
    <property type="match status" value="1"/>
</dbReference>
<dbReference type="InterPro" id="IPR017439">
    <property type="entry name" value="Amidohydrolase"/>
</dbReference>
<dbReference type="GO" id="GO:0016805">
    <property type="term" value="F:dipeptidase activity"/>
    <property type="evidence" value="ECO:0007669"/>
    <property type="project" value="InterPro"/>
</dbReference>
<dbReference type="CDD" id="cd05672">
    <property type="entry name" value="M20_ACY1L2-like"/>
    <property type="match status" value="1"/>
</dbReference>
<dbReference type="SUPFAM" id="SSF53187">
    <property type="entry name" value="Zn-dependent exopeptidases"/>
    <property type="match status" value="1"/>
</dbReference>
<dbReference type="InterPro" id="IPR017144">
    <property type="entry name" value="Xaa-Arg_dipeptidase"/>
</dbReference>
<feature type="domain" description="Peptidase M20 dimerisation" evidence="3">
    <location>
        <begin position="218"/>
        <end position="309"/>
    </location>
</feature>
<evidence type="ECO:0000259" key="3">
    <source>
        <dbReference type="Pfam" id="PF07687"/>
    </source>
</evidence>
<dbReference type="PANTHER" id="PTHR30575:SF0">
    <property type="entry name" value="XAA-ARG DIPEPTIDASE"/>
    <property type="match status" value="1"/>
</dbReference>
<dbReference type="AlphaFoldDB" id="A0A067ML87"/>
<comment type="similarity">
    <text evidence="1 2">Belongs to the peptidase M20A family.</text>
</comment>
<sequence length="444" mass="48316">MPSARRACAACNFSPTPDRATNFEDWPKEQKPLQALENVFMPEAVQTIEARIDELNSELRELSLKIHGRPELAFEEQYAHDTLTAFMASHGFEVTPHYAELSTAWRAVFSRGSGGHVLGFNSEMDALPGIGHACGHNLIAIAGVGAAIAVKKAMEVHDIDGKIVLLGTPAEEVGEGKVLMIRKEAYEEMDVCMMVHPSPGVANSVGTGSSLALQLLTVEYFGHTAHASAAPWEGQNALDAAFLAYGSISVLRQQLKPTHRVHGVVEGRDWKANIIPDYAKMEWYIRAPTVAELAILRERVKACFEAAALATGCKLKFEAHITVYDIHQNKALIGEFAVYLKNRHSWGEYPEREGAVGGSTDFGNVTYELPSIHPSYAIPTVPNGGNHTTAFRDSAATTEAHEATLTVTKAIAVTGLRILGDAEYLANAKAVHKAWRDLEDIPRA</sequence>
<keyword evidence="5" id="KW-1185">Reference proteome</keyword>
<dbReference type="InterPro" id="IPR002933">
    <property type="entry name" value="Peptidase_M20"/>
</dbReference>
<dbReference type="InterPro" id="IPR036264">
    <property type="entry name" value="Bact_exopeptidase_dim_dom"/>
</dbReference>
<dbReference type="NCBIfam" id="TIGR01891">
    <property type="entry name" value="amidohydrolases"/>
    <property type="match status" value="1"/>
</dbReference>